<evidence type="ECO:0000313" key="3">
    <source>
        <dbReference type="EMBL" id="AHF15448.1"/>
    </source>
</evidence>
<accession>W0F0U2</accession>
<dbReference type="PANTHER" id="PTHR14969">
    <property type="entry name" value="SPHINGOSINE-1-PHOSPHATE PHOSPHOHYDROLASE"/>
    <property type="match status" value="1"/>
</dbReference>
<dbReference type="PANTHER" id="PTHR14969:SF13">
    <property type="entry name" value="AT30094P"/>
    <property type="match status" value="1"/>
</dbReference>
<keyword evidence="1" id="KW-0472">Membrane</keyword>
<dbReference type="InterPro" id="IPR036938">
    <property type="entry name" value="PAP2/HPO_sf"/>
</dbReference>
<reference evidence="3 4" key="1">
    <citation type="submission" date="2013-12" db="EMBL/GenBank/DDBJ databases">
        <authorList>
            <consortium name="DOE Joint Genome Institute"/>
            <person name="Eisen J."/>
            <person name="Huntemann M."/>
            <person name="Han J."/>
            <person name="Chen A."/>
            <person name="Kyrpides N."/>
            <person name="Mavromatis K."/>
            <person name="Markowitz V."/>
            <person name="Palaniappan K."/>
            <person name="Ivanova N."/>
            <person name="Schaumberg A."/>
            <person name="Pati A."/>
            <person name="Liolios K."/>
            <person name="Nordberg H.P."/>
            <person name="Cantor M.N."/>
            <person name="Hua S.X."/>
            <person name="Woyke T."/>
        </authorList>
    </citation>
    <scope>NUCLEOTIDE SEQUENCE [LARGE SCALE GENOMIC DNA]</scope>
    <source>
        <strain evidence="4">DSM 19437</strain>
    </source>
</reference>
<evidence type="ECO:0000256" key="1">
    <source>
        <dbReference type="SAM" id="Phobius"/>
    </source>
</evidence>
<feature type="transmembrane region" description="Helical" evidence="1">
    <location>
        <begin position="195"/>
        <end position="216"/>
    </location>
</feature>
<dbReference type="InterPro" id="IPR000326">
    <property type="entry name" value="PAP2/HPO"/>
</dbReference>
<dbReference type="Pfam" id="PF01569">
    <property type="entry name" value="PAP2"/>
    <property type="match status" value="1"/>
</dbReference>
<evidence type="ECO:0000313" key="4">
    <source>
        <dbReference type="Proteomes" id="UP000003586"/>
    </source>
</evidence>
<dbReference type="KEGG" id="nso:NIASO_10380"/>
<gene>
    <name evidence="3" type="ORF">NIASO_10380</name>
</gene>
<feature type="transmembrane region" description="Helical" evidence="1">
    <location>
        <begin position="167"/>
        <end position="189"/>
    </location>
</feature>
<keyword evidence="1" id="KW-0812">Transmembrane</keyword>
<feature type="transmembrane region" description="Helical" evidence="1">
    <location>
        <begin position="141"/>
        <end position="160"/>
    </location>
</feature>
<sequence>MNTLVTNNYARLSSILFLFPLILLTAIILFLYSQGALSVDGYTHIQKDCFLLINHRLGQYPTLQFNLTQIGDALISLSLLSIFIIYAPRIWEALLPGLLVSLLFSSLLKPLFAVPRPAAVFDTTSFIIVGKKLSGFNSTPSGHSITIFTVLAVLLFALAPQKLNNKIIWFFLAGSIGLLVAFSRVGVGAHYPLDVITGGIAGYISGLIGIFTSRNYKIFTWVGNKKCYPVFILAFLIGGAVLIGKIINENLIIFYLALACLLVSLYKTITIYAKK</sequence>
<dbReference type="GO" id="GO:0042392">
    <property type="term" value="F:sphingosine-1-phosphate phosphatase activity"/>
    <property type="evidence" value="ECO:0007669"/>
    <property type="project" value="TreeGrafter"/>
</dbReference>
<dbReference type="Gene3D" id="1.20.144.10">
    <property type="entry name" value="Phosphatidic acid phosphatase type 2/haloperoxidase"/>
    <property type="match status" value="1"/>
</dbReference>
<evidence type="ECO:0000259" key="2">
    <source>
        <dbReference type="SMART" id="SM00014"/>
    </source>
</evidence>
<name>W0F0U2_9BACT</name>
<proteinExistence type="predicted"/>
<dbReference type="HOGENOM" id="CLU_072573_0_0_10"/>
<keyword evidence="4" id="KW-1185">Reference proteome</keyword>
<dbReference type="EMBL" id="CP007035">
    <property type="protein sequence ID" value="AHF15448.1"/>
    <property type="molecule type" value="Genomic_DNA"/>
</dbReference>
<dbReference type="Proteomes" id="UP000003586">
    <property type="component" value="Chromosome"/>
</dbReference>
<dbReference type="CDD" id="cd01610">
    <property type="entry name" value="PAP2_like"/>
    <property type="match status" value="1"/>
</dbReference>
<organism evidence="3 4">
    <name type="scientific">Niabella soli DSM 19437</name>
    <dbReference type="NCBI Taxonomy" id="929713"/>
    <lineage>
        <taxon>Bacteria</taxon>
        <taxon>Pseudomonadati</taxon>
        <taxon>Bacteroidota</taxon>
        <taxon>Chitinophagia</taxon>
        <taxon>Chitinophagales</taxon>
        <taxon>Chitinophagaceae</taxon>
        <taxon>Niabella</taxon>
    </lineage>
</organism>
<protein>
    <submittedName>
        <fullName evidence="3">Phosphoesterase</fullName>
    </submittedName>
</protein>
<feature type="domain" description="Phosphatidic acid phosphatase type 2/haloperoxidase" evidence="2">
    <location>
        <begin position="93"/>
        <end position="210"/>
    </location>
</feature>
<feature type="transmembrane region" description="Helical" evidence="1">
    <location>
        <begin position="253"/>
        <end position="273"/>
    </location>
</feature>
<dbReference type="STRING" id="929713.NIASO_10380"/>
<dbReference type="AlphaFoldDB" id="W0F0U2"/>
<keyword evidence="1" id="KW-1133">Transmembrane helix</keyword>
<feature type="transmembrane region" description="Helical" evidence="1">
    <location>
        <begin position="67"/>
        <end position="86"/>
    </location>
</feature>
<dbReference type="SUPFAM" id="SSF48317">
    <property type="entry name" value="Acid phosphatase/Vanadium-dependent haloperoxidase"/>
    <property type="match status" value="1"/>
</dbReference>
<dbReference type="eggNOG" id="COG0671">
    <property type="taxonomic scope" value="Bacteria"/>
</dbReference>
<feature type="transmembrane region" description="Helical" evidence="1">
    <location>
        <begin position="228"/>
        <end position="247"/>
    </location>
</feature>
<dbReference type="SMART" id="SM00014">
    <property type="entry name" value="acidPPc"/>
    <property type="match status" value="1"/>
</dbReference>
<feature type="transmembrane region" description="Helical" evidence="1">
    <location>
        <begin position="12"/>
        <end position="32"/>
    </location>
</feature>
<dbReference type="OrthoDB" id="9801622at2"/>
<feature type="transmembrane region" description="Helical" evidence="1">
    <location>
        <begin position="93"/>
        <end position="112"/>
    </location>
</feature>